<dbReference type="InterPro" id="IPR051114">
    <property type="entry name" value="Mito_RNA_Proc_CCM1"/>
</dbReference>
<dbReference type="Proteomes" id="UP000515123">
    <property type="component" value="Linkage group 12"/>
</dbReference>
<feature type="repeat" description="PPR" evidence="3">
    <location>
        <begin position="369"/>
        <end position="403"/>
    </location>
</feature>
<dbReference type="AlphaFoldDB" id="A0A6P5FT12"/>
<dbReference type="Pfam" id="PF13812">
    <property type="entry name" value="PPR_3"/>
    <property type="match status" value="1"/>
</dbReference>
<reference evidence="5" key="2">
    <citation type="submission" date="2025-08" db="UniProtKB">
        <authorList>
            <consortium name="RefSeq"/>
        </authorList>
    </citation>
    <scope>IDENTIFICATION</scope>
    <source>
        <tissue evidence="5">Leaf</tissue>
    </source>
</reference>
<dbReference type="PANTHER" id="PTHR47934:SF28">
    <property type="entry name" value="OS04G0488500 PROTEIN"/>
    <property type="match status" value="1"/>
</dbReference>
<dbReference type="Gramene" id="Aco000271.1.mrna1">
    <property type="protein sequence ID" value="Aco000271.1.mrna1.cds1"/>
    <property type="gene ID" value="Aco000271.1.path1"/>
</dbReference>
<feature type="repeat" description="PPR" evidence="3">
    <location>
        <begin position="264"/>
        <end position="298"/>
    </location>
</feature>
<gene>
    <name evidence="5" type="primary">LOC109717886</name>
</gene>
<accession>A0A6P5FT12</accession>
<dbReference type="GeneID" id="109717886"/>
<keyword evidence="4" id="KW-1185">Reference proteome</keyword>
<dbReference type="GO" id="GO:0006396">
    <property type="term" value="P:RNA processing"/>
    <property type="evidence" value="ECO:0007669"/>
    <property type="project" value="TreeGrafter"/>
</dbReference>
<proteinExistence type="predicted"/>
<dbReference type="GO" id="GO:0007005">
    <property type="term" value="P:mitochondrion organization"/>
    <property type="evidence" value="ECO:0007669"/>
    <property type="project" value="TreeGrafter"/>
</dbReference>
<dbReference type="GO" id="GO:0005739">
    <property type="term" value="C:mitochondrion"/>
    <property type="evidence" value="ECO:0007669"/>
    <property type="project" value="TreeGrafter"/>
</dbReference>
<sequence length="548" mass="62921">MGFPRHLNHVPKTTTKGAFFGSYGGVRNVFDEMPQRSYTSFAKRTHDDIGYRNKFYNPRLRPGFYRSAHSVADPQFVVVPNTREETPVSDSIRVSKDAEKICRILLTKTGSSVESSLDDSGVAVSPALVEETLKRLSNAGMLALAFFRWAEKRNGFMYTTDSFHYLIEALGKIKQFRLIWSLVDFMRLRGLVTKETFALVIRRYARARKIKEAIETFEKMGNFGLRPELSDYNRLIDTISKSKQVKRAQELFDEMKRRKKFMPNLKTYTILLEGWGQERNLTKLKKVYKEMIDEGFEPDVVTYGILINAFCKSEMCDEAIRIYNEMAASNCEPTPHIYCTLINGLGSEKRLGEALKYFELSKASGFTPEVPTYNAVVGSYCGAARFDDAFAVVNEMKRIGIGPNSRTYDIIIHHLIRAGKAEEAYRVFQTMEKDEDCCRPQLNTYTMMVTLFCSNERVDMALKMWKQMSEKGIVPCMHMFSSLINGLCYENRLDEACRYFQEMLDKGIRPPGQLFSKLKEALVDGSRKDLAIEMSLKLDRLRNNPLDD</sequence>
<dbReference type="GO" id="GO:0003729">
    <property type="term" value="F:mRNA binding"/>
    <property type="evidence" value="ECO:0007669"/>
    <property type="project" value="TreeGrafter"/>
</dbReference>
<evidence type="ECO:0000256" key="3">
    <source>
        <dbReference type="PROSITE-ProRule" id="PRU00708"/>
    </source>
</evidence>
<dbReference type="PROSITE" id="PS51375">
    <property type="entry name" value="PPR"/>
    <property type="match status" value="9"/>
</dbReference>
<evidence type="ECO:0000313" key="4">
    <source>
        <dbReference type="Proteomes" id="UP000515123"/>
    </source>
</evidence>
<feature type="repeat" description="PPR" evidence="3">
    <location>
        <begin position="334"/>
        <end position="368"/>
    </location>
</feature>
<evidence type="ECO:0000256" key="2">
    <source>
        <dbReference type="ARBA" id="ARBA00022946"/>
    </source>
</evidence>
<dbReference type="NCBIfam" id="TIGR00756">
    <property type="entry name" value="PPR"/>
    <property type="match status" value="8"/>
</dbReference>
<keyword evidence="2" id="KW-0809">Transit peptide</keyword>
<feature type="repeat" description="PPR" evidence="3">
    <location>
        <begin position="228"/>
        <end position="258"/>
    </location>
</feature>
<protein>
    <submittedName>
        <fullName evidence="5">Pentatricopeptide repeat-containing protein At1g71060, mitochondrial-like isoform X1</fullName>
    </submittedName>
</protein>
<dbReference type="Pfam" id="PF13041">
    <property type="entry name" value="PPR_2"/>
    <property type="match status" value="3"/>
</dbReference>
<dbReference type="Gene3D" id="1.25.40.10">
    <property type="entry name" value="Tetratricopeptide repeat domain"/>
    <property type="match status" value="5"/>
</dbReference>
<evidence type="ECO:0000256" key="1">
    <source>
        <dbReference type="ARBA" id="ARBA00022737"/>
    </source>
</evidence>
<name>A0A6P5FT12_ANACO</name>
<dbReference type="SUPFAM" id="SSF81901">
    <property type="entry name" value="HCP-like"/>
    <property type="match status" value="1"/>
</dbReference>
<feature type="repeat" description="PPR" evidence="3">
    <location>
        <begin position="476"/>
        <end position="510"/>
    </location>
</feature>
<feature type="repeat" description="PPR" evidence="3">
    <location>
        <begin position="441"/>
        <end position="475"/>
    </location>
</feature>
<reference evidence="4" key="1">
    <citation type="journal article" date="2015" name="Nat. Genet.">
        <title>The pineapple genome and the evolution of CAM photosynthesis.</title>
        <authorList>
            <person name="Ming R."/>
            <person name="VanBuren R."/>
            <person name="Wai C.M."/>
            <person name="Tang H."/>
            <person name="Schatz M.C."/>
            <person name="Bowers J.E."/>
            <person name="Lyons E."/>
            <person name="Wang M.L."/>
            <person name="Chen J."/>
            <person name="Biggers E."/>
            <person name="Zhang J."/>
            <person name="Huang L."/>
            <person name="Zhang L."/>
            <person name="Miao W."/>
            <person name="Zhang J."/>
            <person name="Ye Z."/>
            <person name="Miao C."/>
            <person name="Lin Z."/>
            <person name="Wang H."/>
            <person name="Zhou H."/>
            <person name="Yim W.C."/>
            <person name="Priest H.D."/>
            <person name="Zheng C."/>
            <person name="Woodhouse M."/>
            <person name="Edger P.P."/>
            <person name="Guyot R."/>
            <person name="Guo H.B."/>
            <person name="Guo H."/>
            <person name="Zheng G."/>
            <person name="Singh R."/>
            <person name="Sharma A."/>
            <person name="Min X."/>
            <person name="Zheng Y."/>
            <person name="Lee H."/>
            <person name="Gurtowski J."/>
            <person name="Sedlazeck F.J."/>
            <person name="Harkess A."/>
            <person name="McKain M.R."/>
            <person name="Liao Z."/>
            <person name="Fang J."/>
            <person name="Liu J."/>
            <person name="Zhang X."/>
            <person name="Zhang Q."/>
            <person name="Hu W."/>
            <person name="Qin Y."/>
            <person name="Wang K."/>
            <person name="Chen L.Y."/>
            <person name="Shirley N."/>
            <person name="Lin Y.R."/>
            <person name="Liu L.Y."/>
            <person name="Hernandez A.G."/>
            <person name="Wright C.L."/>
            <person name="Bulone V."/>
            <person name="Tuskan G.A."/>
            <person name="Heath K."/>
            <person name="Zee F."/>
            <person name="Moore P.H."/>
            <person name="Sunkar R."/>
            <person name="Leebens-Mack J.H."/>
            <person name="Mockler T."/>
            <person name="Bennetzen J.L."/>
            <person name="Freeling M."/>
            <person name="Sankoff D."/>
            <person name="Paterson A.H."/>
            <person name="Zhu X."/>
            <person name="Yang X."/>
            <person name="Smith J.A."/>
            <person name="Cushman J.C."/>
            <person name="Paull R.E."/>
            <person name="Yu Q."/>
        </authorList>
    </citation>
    <scope>NUCLEOTIDE SEQUENCE [LARGE SCALE GENOMIC DNA]</scope>
    <source>
        <strain evidence="4">cv. F153</strain>
    </source>
</reference>
<feature type="repeat" description="PPR" evidence="3">
    <location>
        <begin position="193"/>
        <end position="227"/>
    </location>
</feature>
<keyword evidence="1" id="KW-0677">Repeat</keyword>
<dbReference type="InterPro" id="IPR002885">
    <property type="entry name" value="PPR_rpt"/>
</dbReference>
<organism evidence="4 5">
    <name type="scientific">Ananas comosus</name>
    <name type="common">Pineapple</name>
    <name type="synonym">Ananas ananas</name>
    <dbReference type="NCBI Taxonomy" id="4615"/>
    <lineage>
        <taxon>Eukaryota</taxon>
        <taxon>Viridiplantae</taxon>
        <taxon>Streptophyta</taxon>
        <taxon>Embryophyta</taxon>
        <taxon>Tracheophyta</taxon>
        <taxon>Spermatophyta</taxon>
        <taxon>Magnoliopsida</taxon>
        <taxon>Liliopsida</taxon>
        <taxon>Poales</taxon>
        <taxon>Bromeliaceae</taxon>
        <taxon>Bromelioideae</taxon>
        <taxon>Ananas</taxon>
    </lineage>
</organism>
<feature type="repeat" description="PPR" evidence="3">
    <location>
        <begin position="299"/>
        <end position="333"/>
    </location>
</feature>
<evidence type="ECO:0000313" key="5">
    <source>
        <dbReference type="RefSeq" id="XP_020099416.1"/>
    </source>
</evidence>
<dbReference type="PANTHER" id="PTHR47934">
    <property type="entry name" value="PENTATRICOPEPTIDE REPEAT-CONTAINING PROTEIN PET309, MITOCHONDRIAL"/>
    <property type="match status" value="1"/>
</dbReference>
<dbReference type="Pfam" id="PF01535">
    <property type="entry name" value="PPR"/>
    <property type="match status" value="1"/>
</dbReference>
<dbReference type="OrthoDB" id="185373at2759"/>
<dbReference type="RefSeq" id="XP_020099416.1">
    <property type="nucleotide sequence ID" value="XM_020243827.1"/>
</dbReference>
<dbReference type="InterPro" id="IPR011990">
    <property type="entry name" value="TPR-like_helical_dom_sf"/>
</dbReference>
<feature type="repeat" description="PPR" evidence="3">
    <location>
        <begin position="404"/>
        <end position="434"/>
    </location>
</feature>